<evidence type="ECO:0000256" key="2">
    <source>
        <dbReference type="SAM" id="Phobius"/>
    </source>
</evidence>
<evidence type="ECO:0000313" key="5">
    <source>
        <dbReference type="Proteomes" id="UP001054889"/>
    </source>
</evidence>
<evidence type="ECO:0000259" key="3">
    <source>
        <dbReference type="Pfam" id="PF02517"/>
    </source>
</evidence>
<keyword evidence="2" id="KW-0472">Membrane</keyword>
<feature type="transmembrane region" description="Helical" evidence="2">
    <location>
        <begin position="274"/>
        <end position="293"/>
    </location>
</feature>
<feature type="region of interest" description="Disordered" evidence="1">
    <location>
        <begin position="77"/>
        <end position="100"/>
    </location>
</feature>
<protein>
    <recommendedName>
        <fullName evidence="3">CAAX prenyl protease 2/Lysostaphin resistance protein A-like domain-containing protein</fullName>
    </recommendedName>
</protein>
<dbReference type="InterPro" id="IPR003675">
    <property type="entry name" value="Rce1/LyrA-like_dom"/>
</dbReference>
<proteinExistence type="predicted"/>
<reference evidence="4" key="2">
    <citation type="submission" date="2021-12" db="EMBL/GenBank/DDBJ databases">
        <title>Resequencing data analysis of finger millet.</title>
        <authorList>
            <person name="Hatakeyama M."/>
            <person name="Aluri S."/>
            <person name="Balachadran M.T."/>
            <person name="Sivarajan S.R."/>
            <person name="Poveda L."/>
            <person name="Shimizu-Inatsugi R."/>
            <person name="Schlapbach R."/>
            <person name="Sreeman S.M."/>
            <person name="Shimizu K.K."/>
        </authorList>
    </citation>
    <scope>NUCLEOTIDE SEQUENCE</scope>
</reference>
<dbReference type="GO" id="GO:0004175">
    <property type="term" value="F:endopeptidase activity"/>
    <property type="evidence" value="ECO:0007669"/>
    <property type="project" value="UniProtKB-ARBA"/>
</dbReference>
<keyword evidence="2" id="KW-1133">Transmembrane helix</keyword>
<organism evidence="4 5">
    <name type="scientific">Eleusine coracana subsp. coracana</name>
    <dbReference type="NCBI Taxonomy" id="191504"/>
    <lineage>
        <taxon>Eukaryota</taxon>
        <taxon>Viridiplantae</taxon>
        <taxon>Streptophyta</taxon>
        <taxon>Embryophyta</taxon>
        <taxon>Tracheophyta</taxon>
        <taxon>Spermatophyta</taxon>
        <taxon>Magnoliopsida</taxon>
        <taxon>Liliopsida</taxon>
        <taxon>Poales</taxon>
        <taxon>Poaceae</taxon>
        <taxon>PACMAD clade</taxon>
        <taxon>Chloridoideae</taxon>
        <taxon>Cynodonteae</taxon>
        <taxon>Eleusininae</taxon>
        <taxon>Eleusine</taxon>
    </lineage>
</organism>
<dbReference type="PANTHER" id="PTHR43592:SF24">
    <property type="entry name" value="CAAX AMINO TERMINAL PROTEASE FAMILY PROTEIN"/>
    <property type="match status" value="1"/>
</dbReference>
<sequence>MSSASCLAPPPPRLRCPRLRLPSPSSTAGRPSLGFEPRRAAPAKEWRLVHASCFRPDQDEPTTSDDGRGFNYLVQSESSSAMDAKEEGAQSSSGEEERNSNEGGWFIRVQKVMLLWIATFWLVGSWIVPFLAHAAGFSKETLTHRGQALYSLLTDITEGLAGIAILHQCLGRFRPLPPGWFEFNLKGGWHLDVALGCMLFPLVNLLSHINISLVPMSPSPVVGVSSVEQSIVARDPVAMALYAVVVTVCAPIWEEIVFRGFLLPSLTRYMPLPWSILVSAAAFALAHFNAQRVMPLVFLGVVMGGVFSRSRNLLASMVLHSLWNGFVFLDLMK</sequence>
<name>A0AAV5CLK0_ELECO</name>
<keyword evidence="2" id="KW-0812">Transmembrane</keyword>
<keyword evidence="5" id="KW-1185">Reference proteome</keyword>
<dbReference type="GO" id="GO:0080120">
    <property type="term" value="P:CAAX-box protein maturation"/>
    <property type="evidence" value="ECO:0007669"/>
    <property type="project" value="UniProtKB-ARBA"/>
</dbReference>
<dbReference type="AlphaFoldDB" id="A0AAV5CLK0"/>
<reference evidence="4" key="1">
    <citation type="journal article" date="2018" name="DNA Res.">
        <title>Multiple hybrid de novo genome assembly of finger millet, an orphan allotetraploid crop.</title>
        <authorList>
            <person name="Hatakeyama M."/>
            <person name="Aluri S."/>
            <person name="Balachadran M.T."/>
            <person name="Sivarajan S.R."/>
            <person name="Patrignani A."/>
            <person name="Gruter S."/>
            <person name="Poveda L."/>
            <person name="Shimizu-Inatsugi R."/>
            <person name="Baeten J."/>
            <person name="Francoijs K.J."/>
            <person name="Nataraja K.N."/>
            <person name="Reddy Y.A.N."/>
            <person name="Phadnis S."/>
            <person name="Ravikumar R.L."/>
            <person name="Schlapbach R."/>
            <person name="Sreeman S.M."/>
            <person name="Shimizu K.K."/>
        </authorList>
    </citation>
    <scope>NUCLEOTIDE SEQUENCE</scope>
</reference>
<evidence type="ECO:0000313" key="4">
    <source>
        <dbReference type="EMBL" id="GJM99198.1"/>
    </source>
</evidence>
<comment type="caution">
    <text evidence="4">The sequence shown here is derived from an EMBL/GenBank/DDBJ whole genome shotgun (WGS) entry which is preliminary data.</text>
</comment>
<accession>A0AAV5CLK0</accession>
<feature type="region of interest" description="Disordered" evidence="1">
    <location>
        <begin position="1"/>
        <end position="39"/>
    </location>
</feature>
<feature type="transmembrane region" description="Helical" evidence="2">
    <location>
        <begin position="231"/>
        <end position="253"/>
    </location>
</feature>
<feature type="transmembrane region" description="Helical" evidence="2">
    <location>
        <begin position="114"/>
        <end position="136"/>
    </location>
</feature>
<dbReference type="EMBL" id="BQKI01000007">
    <property type="protein sequence ID" value="GJM99198.1"/>
    <property type="molecule type" value="Genomic_DNA"/>
</dbReference>
<gene>
    <name evidence="4" type="primary">ga16280</name>
    <name evidence="4" type="ORF">PR202_ga16280</name>
</gene>
<feature type="domain" description="CAAX prenyl protease 2/Lysostaphin resistance protein A-like" evidence="3">
    <location>
        <begin position="239"/>
        <end position="325"/>
    </location>
</feature>
<dbReference type="Pfam" id="PF02517">
    <property type="entry name" value="Rce1-like"/>
    <property type="match status" value="1"/>
</dbReference>
<evidence type="ECO:0000256" key="1">
    <source>
        <dbReference type="SAM" id="MobiDB-lite"/>
    </source>
</evidence>
<dbReference type="PANTHER" id="PTHR43592">
    <property type="entry name" value="CAAX AMINO TERMINAL PROTEASE"/>
    <property type="match status" value="1"/>
</dbReference>
<dbReference type="Proteomes" id="UP001054889">
    <property type="component" value="Unassembled WGS sequence"/>
</dbReference>